<dbReference type="Proteomes" id="UP000830375">
    <property type="component" value="Unassembled WGS sequence"/>
</dbReference>
<reference evidence="4 5" key="1">
    <citation type="submission" date="2022-01" db="EMBL/GenBank/DDBJ databases">
        <title>A high-quality chromosome-level genome assembly of rohu carp, Labeo rohita.</title>
        <authorList>
            <person name="Arick M.A. II"/>
            <person name="Hsu C.-Y."/>
            <person name="Magbanua Z."/>
            <person name="Pechanova O."/>
            <person name="Grover C."/>
            <person name="Miller E."/>
            <person name="Thrash A."/>
            <person name="Ezzel L."/>
            <person name="Alam S."/>
            <person name="Benzie J."/>
            <person name="Hamilton M."/>
            <person name="Karsi A."/>
            <person name="Lawrence M.L."/>
            <person name="Peterson D.G."/>
        </authorList>
    </citation>
    <scope>NUCLEOTIDE SEQUENCE [LARGE SCALE GENOMIC DNA]</scope>
    <source>
        <strain evidence="5">BAU-BD-2019</strain>
        <tissue evidence="4">Blood</tissue>
    </source>
</reference>
<dbReference type="PANTHER" id="PTHR15326:SF9">
    <property type="entry name" value="SPERMATOGENESIS-ASSOCIATED PROTEIN 2"/>
    <property type="match status" value="1"/>
</dbReference>
<accession>A0ABQ8MHY5</accession>
<gene>
    <name evidence="4" type="ORF">H4Q32_001349</name>
</gene>
<dbReference type="Gene3D" id="1.20.58.2190">
    <property type="match status" value="1"/>
</dbReference>
<name>A0ABQ8MHY5_LABRO</name>
<feature type="region of interest" description="Disordered" evidence="2">
    <location>
        <begin position="277"/>
        <end position="319"/>
    </location>
</feature>
<feature type="compositionally biased region" description="Polar residues" evidence="2">
    <location>
        <begin position="545"/>
        <end position="561"/>
    </location>
</feature>
<dbReference type="EMBL" id="JACTAM010000007">
    <property type="protein sequence ID" value="KAI2662484.1"/>
    <property type="molecule type" value="Genomic_DNA"/>
</dbReference>
<feature type="compositionally biased region" description="Basic and acidic residues" evidence="2">
    <location>
        <begin position="283"/>
        <end position="304"/>
    </location>
</feature>
<proteinExistence type="inferred from homology"/>
<evidence type="ECO:0000259" key="3">
    <source>
        <dbReference type="Pfam" id="PF21388"/>
    </source>
</evidence>
<dbReference type="Pfam" id="PF21388">
    <property type="entry name" value="SPATA2_PUB-like"/>
    <property type="match status" value="1"/>
</dbReference>
<evidence type="ECO:0000256" key="2">
    <source>
        <dbReference type="SAM" id="MobiDB-lite"/>
    </source>
</evidence>
<comment type="similarity">
    <text evidence="1">Belongs to the SPATA2 family.</text>
</comment>
<sequence>MCNIQVFEVSVEAEKNDNEIAMTSLMPTGPFRLLVMDIYRNVSLGVIVEDQTPVSRKDVFAKYLQYYDKVSCEGSLKVCSEPQVTDEARRVLLLSDEEPRKKLNALDFYETLYKCAQHRDCHRRVHDLKKAAELLELFCVNLFLFPWKKEIKTLKTFTGHFVYYIKPVLPFARSILQMIGYYMETDTEYRLSDKFDPDKAKSMGFDLLLARLECEHLLELMNQRSHVECLEIIRTRAASLTFTAGEEVSEPTNGICNPNEDVLKDDVFKEDGHVEGSSLVNPEEEHQQESLKSHNSDQGVDKSQDGPISDVERPPNSFMTDDKSILEMRENYPDLAIGQKPIFQKSQRSVQPLKPQEWAGSRSHNAGLFHEASTDMSGPQSIAIHTENPPGHRRLHIPDIPVEAQPADHKALLLLAGRLLQGRSRESSTEDCLAELTEQMGKMHMKELPADEPLKYPIEETTQGQPCSGPNDVVTAPPTKSPVETSLPILCSPSQDPVCNITGCGSCAGSDGILAQDNLIKEPPQSIYIPSALTACTPAFGPPTDHSQTPNEGSNGRKSPTPQQPEDEIVQTYVMV</sequence>
<evidence type="ECO:0000313" key="5">
    <source>
        <dbReference type="Proteomes" id="UP000830375"/>
    </source>
</evidence>
<dbReference type="PANTHER" id="PTHR15326">
    <property type="entry name" value="SPERMATOGENESIS-ASSOCIATED PROTEIN 2/TAMOZHENNIC"/>
    <property type="match status" value="1"/>
</dbReference>
<feature type="region of interest" description="Disordered" evidence="2">
    <location>
        <begin position="537"/>
        <end position="568"/>
    </location>
</feature>
<evidence type="ECO:0000256" key="1">
    <source>
        <dbReference type="ARBA" id="ARBA00038142"/>
    </source>
</evidence>
<keyword evidence="5" id="KW-1185">Reference proteome</keyword>
<evidence type="ECO:0000313" key="4">
    <source>
        <dbReference type="EMBL" id="KAI2662484.1"/>
    </source>
</evidence>
<dbReference type="InterPro" id="IPR048839">
    <property type="entry name" value="SPATA2_PUB-like"/>
</dbReference>
<protein>
    <submittedName>
        <fullName evidence="4">Spermatogenesis-associated protein 2</fullName>
    </submittedName>
</protein>
<comment type="caution">
    <text evidence="4">The sequence shown here is derived from an EMBL/GenBank/DDBJ whole genome shotgun (WGS) entry which is preliminary data.</text>
</comment>
<feature type="domain" description="Spermatogenesis-associated protein 2 PUB-like" evidence="3">
    <location>
        <begin position="59"/>
        <end position="239"/>
    </location>
</feature>
<organism evidence="4 5">
    <name type="scientific">Labeo rohita</name>
    <name type="common">Indian major carp</name>
    <name type="synonym">Cyprinus rohita</name>
    <dbReference type="NCBI Taxonomy" id="84645"/>
    <lineage>
        <taxon>Eukaryota</taxon>
        <taxon>Metazoa</taxon>
        <taxon>Chordata</taxon>
        <taxon>Craniata</taxon>
        <taxon>Vertebrata</taxon>
        <taxon>Euteleostomi</taxon>
        <taxon>Actinopterygii</taxon>
        <taxon>Neopterygii</taxon>
        <taxon>Teleostei</taxon>
        <taxon>Ostariophysi</taxon>
        <taxon>Cypriniformes</taxon>
        <taxon>Cyprinidae</taxon>
        <taxon>Labeoninae</taxon>
        <taxon>Labeonini</taxon>
        <taxon>Labeo</taxon>
    </lineage>
</organism>
<feature type="region of interest" description="Disordered" evidence="2">
    <location>
        <begin position="460"/>
        <end position="481"/>
    </location>
</feature>